<name>A0A5D2NF45_GOSTO</name>
<keyword evidence="7" id="KW-1185">Reference proteome</keyword>
<evidence type="ECO:0000313" key="7">
    <source>
        <dbReference type="Proteomes" id="UP000322667"/>
    </source>
</evidence>
<proteinExistence type="inferred from homology"/>
<dbReference type="FunFam" id="3.90.79.10:FF:000015">
    <property type="entry name" value="Nudix hydrolase 8"/>
    <property type="match status" value="1"/>
</dbReference>
<evidence type="ECO:0000259" key="5">
    <source>
        <dbReference type="PROSITE" id="PS51462"/>
    </source>
</evidence>
<dbReference type="Gene3D" id="3.90.79.10">
    <property type="entry name" value="Nucleoside Triphosphate Pyrophosphohydrolase"/>
    <property type="match status" value="1"/>
</dbReference>
<dbReference type="PANTHER" id="PTHR13994">
    <property type="entry name" value="NUDIX HYDROLASE RELATED"/>
    <property type="match status" value="1"/>
</dbReference>
<feature type="domain" description="Nudix hydrolase" evidence="5">
    <location>
        <begin position="73"/>
        <end position="204"/>
    </location>
</feature>
<evidence type="ECO:0000256" key="4">
    <source>
        <dbReference type="RuleBase" id="RU003476"/>
    </source>
</evidence>
<organism evidence="6 7">
    <name type="scientific">Gossypium tomentosum</name>
    <name type="common">Hawaiian cotton</name>
    <name type="synonym">Gossypium sandvicense</name>
    <dbReference type="NCBI Taxonomy" id="34277"/>
    <lineage>
        <taxon>Eukaryota</taxon>
        <taxon>Viridiplantae</taxon>
        <taxon>Streptophyta</taxon>
        <taxon>Embryophyta</taxon>
        <taxon>Tracheophyta</taxon>
        <taxon>Spermatophyta</taxon>
        <taxon>Magnoliopsida</taxon>
        <taxon>eudicotyledons</taxon>
        <taxon>Gunneridae</taxon>
        <taxon>Pentapetalae</taxon>
        <taxon>rosids</taxon>
        <taxon>malvids</taxon>
        <taxon>Malvales</taxon>
        <taxon>Malvaceae</taxon>
        <taxon>Malvoideae</taxon>
        <taxon>Gossypium</taxon>
    </lineage>
</organism>
<sequence>MDSEAFVPLLRASLSQWKQRGKRAVWIKLPIELANLVEPAVKEGFKYHHAEPDYVMLVNWISKSTNSLPKNASHRVGISAFVMNDKREVLVVQEKSGKFKGTGVWKFPTGVVDEGEDISMAAIREVKEETGIDTEFVEILAFRQSHKSFFTKSDLLFVCMLRPRSFDIQKQDTEIEAAQWMPVEEYAEQAFMKRHDSFSSVAKVCLTKSEKEYAGFSPIPRTTASGKTTYLYFNTKDLTQIKIP</sequence>
<reference evidence="6 7" key="1">
    <citation type="submission" date="2019-07" db="EMBL/GenBank/DDBJ databases">
        <title>WGS assembly of Gossypium tomentosum.</title>
        <authorList>
            <person name="Chen Z.J."/>
            <person name="Sreedasyam A."/>
            <person name="Ando A."/>
            <person name="Song Q."/>
            <person name="De L."/>
            <person name="Hulse-Kemp A."/>
            <person name="Ding M."/>
            <person name="Ye W."/>
            <person name="Kirkbride R."/>
            <person name="Jenkins J."/>
            <person name="Plott C."/>
            <person name="Lovell J."/>
            <person name="Lin Y.-M."/>
            <person name="Vaughn R."/>
            <person name="Liu B."/>
            <person name="Li W."/>
            <person name="Simpson S."/>
            <person name="Scheffler B."/>
            <person name="Saski C."/>
            <person name="Grover C."/>
            <person name="Hu G."/>
            <person name="Conover J."/>
            <person name="Carlson J."/>
            <person name="Shu S."/>
            <person name="Boston L."/>
            <person name="Williams M."/>
            <person name="Peterson D."/>
            <person name="Mcgee K."/>
            <person name="Jones D."/>
            <person name="Wendel J."/>
            <person name="Stelly D."/>
            <person name="Grimwood J."/>
            <person name="Schmutz J."/>
        </authorList>
    </citation>
    <scope>NUCLEOTIDE SEQUENCE [LARGE SCALE GENOMIC DNA]</scope>
    <source>
        <strain evidence="6">7179.01</strain>
    </source>
</reference>
<dbReference type="InterPro" id="IPR020084">
    <property type="entry name" value="NUDIX_hydrolase_CS"/>
</dbReference>
<dbReference type="InterPro" id="IPR020476">
    <property type="entry name" value="Nudix_hydrolase"/>
</dbReference>
<dbReference type="InterPro" id="IPR000086">
    <property type="entry name" value="NUDIX_hydrolase_dom"/>
</dbReference>
<dbReference type="InterPro" id="IPR040618">
    <property type="entry name" value="Pre-Nudix"/>
</dbReference>
<dbReference type="FunFam" id="3.40.630.30:FF:000016">
    <property type="entry name" value="nudix hydrolase 2"/>
    <property type="match status" value="1"/>
</dbReference>
<evidence type="ECO:0000256" key="2">
    <source>
        <dbReference type="ARBA" id="ARBA00022723"/>
    </source>
</evidence>
<dbReference type="GO" id="GO:0047631">
    <property type="term" value="F:ADP-ribose diphosphatase activity"/>
    <property type="evidence" value="ECO:0007669"/>
    <property type="project" value="TreeGrafter"/>
</dbReference>
<comment type="similarity">
    <text evidence="1 4">Belongs to the Nudix hydrolase family.</text>
</comment>
<dbReference type="PROSITE" id="PS51462">
    <property type="entry name" value="NUDIX"/>
    <property type="match status" value="1"/>
</dbReference>
<evidence type="ECO:0000256" key="3">
    <source>
        <dbReference type="ARBA" id="ARBA00022801"/>
    </source>
</evidence>
<dbReference type="Pfam" id="PF18290">
    <property type="entry name" value="Nudix_hydro"/>
    <property type="match status" value="1"/>
</dbReference>
<dbReference type="InterPro" id="IPR015797">
    <property type="entry name" value="NUDIX_hydrolase-like_dom_sf"/>
</dbReference>
<protein>
    <recommendedName>
        <fullName evidence="5">Nudix hydrolase domain-containing protein</fullName>
    </recommendedName>
</protein>
<keyword evidence="2" id="KW-0479">Metal-binding</keyword>
<dbReference type="EMBL" id="CM017620">
    <property type="protein sequence ID" value="TYI00980.1"/>
    <property type="molecule type" value="Genomic_DNA"/>
</dbReference>
<dbReference type="GO" id="GO:0046872">
    <property type="term" value="F:metal ion binding"/>
    <property type="evidence" value="ECO:0007669"/>
    <property type="project" value="UniProtKB-KW"/>
</dbReference>
<dbReference type="Pfam" id="PF00293">
    <property type="entry name" value="NUDIX"/>
    <property type="match status" value="1"/>
</dbReference>
<dbReference type="InterPro" id="IPR003293">
    <property type="entry name" value="Nudix_hydrolase6-like"/>
</dbReference>
<dbReference type="SUPFAM" id="SSF55811">
    <property type="entry name" value="Nudix"/>
    <property type="match status" value="1"/>
</dbReference>
<dbReference type="Gene3D" id="3.40.630.30">
    <property type="match status" value="1"/>
</dbReference>
<gene>
    <name evidence="6" type="ORF">ES332_A11G169300v1</name>
</gene>
<dbReference type="GO" id="GO:0051287">
    <property type="term" value="F:NAD binding"/>
    <property type="evidence" value="ECO:0007669"/>
    <property type="project" value="TreeGrafter"/>
</dbReference>
<dbReference type="Proteomes" id="UP000322667">
    <property type="component" value="Chromosome A11"/>
</dbReference>
<dbReference type="CDD" id="cd04670">
    <property type="entry name" value="NUDIX_ASFGF2_Nudt6"/>
    <property type="match status" value="1"/>
</dbReference>
<keyword evidence="3 4" id="KW-0378">Hydrolase</keyword>
<evidence type="ECO:0000313" key="6">
    <source>
        <dbReference type="EMBL" id="TYI00980.1"/>
    </source>
</evidence>
<dbReference type="GO" id="GO:0035529">
    <property type="term" value="F:NADH pyrophosphatase activity"/>
    <property type="evidence" value="ECO:0007669"/>
    <property type="project" value="TreeGrafter"/>
</dbReference>
<accession>A0A5D2NF45</accession>
<dbReference type="PRINTS" id="PR01356">
    <property type="entry name" value="GFGPROTEIN"/>
</dbReference>
<dbReference type="AlphaFoldDB" id="A0A5D2NF45"/>
<evidence type="ECO:0000256" key="1">
    <source>
        <dbReference type="ARBA" id="ARBA00005582"/>
    </source>
</evidence>
<dbReference type="PROSITE" id="PS00893">
    <property type="entry name" value="NUDIX_BOX"/>
    <property type="match status" value="1"/>
</dbReference>
<dbReference type="PANTHER" id="PTHR13994:SF26">
    <property type="entry name" value="NUDIX HYDROLASE 5-RELATED"/>
    <property type="match status" value="1"/>
</dbReference>
<dbReference type="PRINTS" id="PR00502">
    <property type="entry name" value="NUDIXFAMILY"/>
</dbReference>